<keyword evidence="2" id="KW-0255">Endonuclease</keyword>
<geneLocation type="mitochondrion" evidence="2"/>
<proteinExistence type="predicted"/>
<dbReference type="GeneID" id="40499462"/>
<dbReference type="EMBL" id="MH745717">
    <property type="protein sequence ID" value="QCG69995.1"/>
    <property type="molecule type" value="Genomic_DNA"/>
</dbReference>
<evidence type="ECO:0000256" key="1">
    <source>
        <dbReference type="SAM" id="Phobius"/>
    </source>
</evidence>
<keyword evidence="1" id="KW-0472">Membrane</keyword>
<organism evidence="2">
    <name type="scientific">Taiwanofungus camphoratus</name>
    <name type="common">Poroid brown-rot fungus</name>
    <name type="synonym">Antrodia camphorata</name>
    <dbReference type="NCBI Taxonomy" id="2696576"/>
    <lineage>
        <taxon>Eukaryota</taxon>
        <taxon>Fungi</taxon>
        <taxon>Dikarya</taxon>
        <taxon>Basidiomycota</taxon>
        <taxon>Agaricomycotina</taxon>
        <taxon>Agaricomycetes</taxon>
        <taxon>Polyporales</taxon>
        <taxon>Taiwanofungaceae</taxon>
        <taxon>Taiwanofungus</taxon>
    </lineage>
</organism>
<feature type="non-terminal residue" evidence="2">
    <location>
        <position position="1"/>
    </location>
</feature>
<dbReference type="GO" id="GO:0004519">
    <property type="term" value="F:endonuclease activity"/>
    <property type="evidence" value="ECO:0007669"/>
    <property type="project" value="UniProtKB-KW"/>
</dbReference>
<sequence>MGNEFGDVQKVIEKYTKGGKDGNNLVSDIGDFINQIYNYLDSLTLLEESAFLHLIIFMILLLTVFNILGIFFGNEIIKYFDLENKYPKLYTFFKVRAMFQRYYLMWNIFVLFVVCIVGICINLLVFY</sequence>
<keyword evidence="1" id="KW-1133">Transmembrane helix</keyword>
<feature type="transmembrane region" description="Helical" evidence="1">
    <location>
        <begin position="50"/>
        <end position="72"/>
    </location>
</feature>
<evidence type="ECO:0000313" key="2">
    <source>
        <dbReference type="EMBL" id="QCG69995.1"/>
    </source>
</evidence>
<protein>
    <submittedName>
        <fullName evidence="2">LAGLIDADG endonuclease</fullName>
    </submittedName>
</protein>
<name>A0A4D6SSI1_TAICA</name>
<gene>
    <name evidence="2" type="primary">orf127</name>
</gene>
<reference evidence="2" key="1">
    <citation type="journal article" name="Sci. Rep.">
        <title>The complete mitochondrial genome of medicinal fungus Taiwanofungus camphoratus reveals gene rearrangements and intron dynamics of Polyporales.</title>
        <authorList>
            <person name="Wang X."/>
            <person name="Jia L."/>
            <person name="Wang M."/>
            <person name="Yang H."/>
            <person name="Chen M."/>
            <person name="Li X."/>
            <person name="Liu H."/>
            <person name="Li Q."/>
            <person name="Liu N."/>
        </authorList>
    </citation>
    <scope>NUCLEOTIDE SEQUENCE</scope>
</reference>
<keyword evidence="2" id="KW-0378">Hydrolase</keyword>
<accession>A0A4D6SSI1</accession>
<feature type="transmembrane region" description="Helical" evidence="1">
    <location>
        <begin position="103"/>
        <end position="126"/>
    </location>
</feature>
<keyword evidence="1" id="KW-0812">Transmembrane</keyword>
<dbReference type="AlphaFoldDB" id="A0A4D6SSI1"/>
<keyword evidence="2" id="KW-0496">Mitochondrion</keyword>
<dbReference type="RefSeq" id="YP_009652957.1">
    <property type="nucleotide sequence ID" value="NC_042771.1"/>
</dbReference>
<keyword evidence="2" id="KW-0540">Nuclease</keyword>